<evidence type="ECO:0000313" key="14">
    <source>
        <dbReference type="Proteomes" id="UP001324993"/>
    </source>
</evidence>
<dbReference type="PANTHER" id="PTHR30352:SF2">
    <property type="entry name" value="ANAEROBIC RIBONUCLEOSIDE-TRIPHOSPHATE REDUCTASE-ACTIVATING PROTEIN"/>
    <property type="match status" value="1"/>
</dbReference>
<evidence type="ECO:0000256" key="10">
    <source>
        <dbReference type="ARBA" id="ARBA00023014"/>
    </source>
</evidence>
<dbReference type="PANTHER" id="PTHR30352">
    <property type="entry name" value="PYRUVATE FORMATE-LYASE-ACTIVATING ENZYME"/>
    <property type="match status" value="1"/>
</dbReference>
<keyword evidence="7" id="KW-0479">Metal-binding</keyword>
<dbReference type="Pfam" id="PF13353">
    <property type="entry name" value="Fer4_12"/>
    <property type="match status" value="1"/>
</dbReference>
<evidence type="ECO:0000256" key="2">
    <source>
        <dbReference type="ARBA" id="ARBA00003852"/>
    </source>
</evidence>
<keyword evidence="5" id="KW-0004">4Fe-4S</keyword>
<evidence type="ECO:0000256" key="9">
    <source>
        <dbReference type="ARBA" id="ARBA00023004"/>
    </source>
</evidence>
<accession>A0ABZ0RGQ8</accession>
<name>A0ABZ0RGQ8_9BACT</name>
<dbReference type="InterPro" id="IPR034457">
    <property type="entry name" value="Organic_radical-activating"/>
</dbReference>
<organism evidence="13 14">
    <name type="scientific">Coraliomargarita algicola</name>
    <dbReference type="NCBI Taxonomy" id="3092156"/>
    <lineage>
        <taxon>Bacteria</taxon>
        <taxon>Pseudomonadati</taxon>
        <taxon>Verrucomicrobiota</taxon>
        <taxon>Opitutia</taxon>
        <taxon>Puniceicoccales</taxon>
        <taxon>Coraliomargaritaceae</taxon>
        <taxon>Coraliomargarita</taxon>
    </lineage>
</organism>
<keyword evidence="14" id="KW-1185">Reference proteome</keyword>
<dbReference type="EMBL" id="CP138858">
    <property type="protein sequence ID" value="WPJ94210.1"/>
    <property type="molecule type" value="Genomic_DNA"/>
</dbReference>
<evidence type="ECO:0000256" key="7">
    <source>
        <dbReference type="ARBA" id="ARBA00022723"/>
    </source>
</evidence>
<dbReference type="RefSeq" id="WP_319831154.1">
    <property type="nucleotide sequence ID" value="NZ_CP138858.1"/>
</dbReference>
<dbReference type="PROSITE" id="PS01087">
    <property type="entry name" value="RADICAL_ACTIVATING"/>
    <property type="match status" value="1"/>
</dbReference>
<keyword evidence="8 12" id="KW-0560">Oxidoreductase</keyword>
<evidence type="ECO:0000313" key="13">
    <source>
        <dbReference type="EMBL" id="WPJ94210.1"/>
    </source>
</evidence>
<evidence type="ECO:0000256" key="6">
    <source>
        <dbReference type="ARBA" id="ARBA00022691"/>
    </source>
</evidence>
<comment type="function">
    <text evidence="2 12">Activation of anaerobic ribonucleoside-triphosphate reductase under anaerobic conditions by generation of an organic free radical, using S-adenosylmethionine and reduced flavodoxin as cosubstrates to produce 5'-deoxy-adenosine.</text>
</comment>
<sequence>MNYHRYIELDVINGPGNRCTLFVSGCEHRCPGCYNASTWSPESGHPVTEALIQRILADLKDSRIPRHGLSLTGGDPLFPGNCADILQLVQRVKAECPEKNIWLWTGYLLEDLTPAQNAVLDYVDVLIDGPFIQSQADPSLRFRGSANQRILELQPDDALESFGFKLLFSDL</sequence>
<dbReference type="Proteomes" id="UP001324993">
    <property type="component" value="Chromosome"/>
</dbReference>
<dbReference type="SFLD" id="SFLDG01063">
    <property type="entry name" value="activating_enzymes__group_1"/>
    <property type="match status" value="1"/>
</dbReference>
<proteinExistence type="inferred from homology"/>
<dbReference type="SFLD" id="SFLDF00299">
    <property type="entry name" value="anaerobic_ribonucleoside-triph"/>
    <property type="match status" value="1"/>
</dbReference>
<reference evidence="13 14" key="1">
    <citation type="submission" date="2023-11" db="EMBL/GenBank/DDBJ databases">
        <title>Coraliomargarita sp. nov., isolated from marine algae.</title>
        <authorList>
            <person name="Lee J.K."/>
            <person name="Baek J.H."/>
            <person name="Kim J.M."/>
            <person name="Choi D.G."/>
            <person name="Jeon C.O."/>
        </authorList>
    </citation>
    <scope>NUCLEOTIDE SEQUENCE [LARGE SCALE GENOMIC DNA]</scope>
    <source>
        <strain evidence="13 14">J2-16</strain>
    </source>
</reference>
<dbReference type="Gene3D" id="3.20.20.70">
    <property type="entry name" value="Aldolase class I"/>
    <property type="match status" value="1"/>
</dbReference>
<keyword evidence="9" id="KW-0408">Iron</keyword>
<dbReference type="InterPro" id="IPR007197">
    <property type="entry name" value="rSAM"/>
</dbReference>
<evidence type="ECO:0000256" key="3">
    <source>
        <dbReference type="ARBA" id="ARBA00009777"/>
    </source>
</evidence>
<dbReference type="InterPro" id="IPR012837">
    <property type="entry name" value="NrdG"/>
</dbReference>
<keyword evidence="10" id="KW-0411">Iron-sulfur</keyword>
<dbReference type="PIRSF" id="PIRSF000368">
    <property type="entry name" value="NrdG"/>
    <property type="match status" value="1"/>
</dbReference>
<comment type="similarity">
    <text evidence="3 12">Belongs to the organic radical-activating enzymes family.</text>
</comment>
<dbReference type="SFLD" id="SFLDG01066">
    <property type="entry name" value="organic_radical-activating_enz"/>
    <property type="match status" value="1"/>
</dbReference>
<evidence type="ECO:0000256" key="4">
    <source>
        <dbReference type="ARBA" id="ARBA00014281"/>
    </source>
</evidence>
<dbReference type="SFLD" id="SFLDS00029">
    <property type="entry name" value="Radical_SAM"/>
    <property type="match status" value="1"/>
</dbReference>
<comment type="cofactor">
    <cofactor evidence="1">
        <name>[4Fe-4S] cluster</name>
        <dbReference type="ChEBI" id="CHEBI:49883"/>
    </cofactor>
</comment>
<dbReference type="NCBIfam" id="TIGR02491">
    <property type="entry name" value="NrdG"/>
    <property type="match status" value="1"/>
</dbReference>
<dbReference type="SUPFAM" id="SSF102114">
    <property type="entry name" value="Radical SAM enzymes"/>
    <property type="match status" value="1"/>
</dbReference>
<dbReference type="InterPro" id="IPR013785">
    <property type="entry name" value="Aldolase_TIM"/>
</dbReference>
<dbReference type="CDD" id="cd01335">
    <property type="entry name" value="Radical_SAM"/>
    <property type="match status" value="1"/>
</dbReference>
<evidence type="ECO:0000256" key="8">
    <source>
        <dbReference type="ARBA" id="ARBA00023002"/>
    </source>
</evidence>
<dbReference type="EC" id="1.97.1.-" evidence="12"/>
<evidence type="ECO:0000256" key="11">
    <source>
        <dbReference type="ARBA" id="ARBA00047365"/>
    </source>
</evidence>
<gene>
    <name evidence="13" type="primary">nrdG</name>
    <name evidence="13" type="ORF">SH580_12275</name>
</gene>
<dbReference type="GO" id="GO:0016491">
    <property type="term" value="F:oxidoreductase activity"/>
    <property type="evidence" value="ECO:0007669"/>
    <property type="project" value="UniProtKB-KW"/>
</dbReference>
<evidence type="ECO:0000256" key="1">
    <source>
        <dbReference type="ARBA" id="ARBA00001966"/>
    </source>
</evidence>
<evidence type="ECO:0000256" key="5">
    <source>
        <dbReference type="ARBA" id="ARBA00022485"/>
    </source>
</evidence>
<protein>
    <recommendedName>
        <fullName evidence="4 12">Anaerobic ribonucleoside-triphosphate reductase-activating protein</fullName>
        <ecNumber evidence="12">1.97.1.-</ecNumber>
    </recommendedName>
</protein>
<evidence type="ECO:0000256" key="12">
    <source>
        <dbReference type="PIRNR" id="PIRNR000368"/>
    </source>
</evidence>
<keyword evidence="6" id="KW-0949">S-adenosyl-L-methionine</keyword>
<comment type="catalytic activity">
    <reaction evidence="11">
        <text>glycyl-[protein] + reduced [flavodoxin] + S-adenosyl-L-methionine = glycin-2-yl radical-[protein] + semiquinone [flavodoxin] + 5'-deoxyadenosine + L-methionine + H(+)</text>
        <dbReference type="Rhea" id="RHEA:61976"/>
        <dbReference type="Rhea" id="RHEA-COMP:10622"/>
        <dbReference type="Rhea" id="RHEA-COMP:14480"/>
        <dbReference type="Rhea" id="RHEA-COMP:15993"/>
        <dbReference type="Rhea" id="RHEA-COMP:15994"/>
        <dbReference type="ChEBI" id="CHEBI:15378"/>
        <dbReference type="ChEBI" id="CHEBI:17319"/>
        <dbReference type="ChEBI" id="CHEBI:29947"/>
        <dbReference type="ChEBI" id="CHEBI:32722"/>
        <dbReference type="ChEBI" id="CHEBI:57618"/>
        <dbReference type="ChEBI" id="CHEBI:57844"/>
        <dbReference type="ChEBI" id="CHEBI:59789"/>
        <dbReference type="ChEBI" id="CHEBI:140311"/>
    </reaction>
</comment>
<dbReference type="NCBIfam" id="NF008335">
    <property type="entry name" value="PRK11121.1"/>
    <property type="match status" value="1"/>
</dbReference>
<dbReference type="InterPro" id="IPR058240">
    <property type="entry name" value="rSAM_sf"/>
</dbReference>
<dbReference type="InterPro" id="IPR001989">
    <property type="entry name" value="Radical_activat_CS"/>
</dbReference>